<reference evidence="2" key="1">
    <citation type="submission" date="2025-08" db="UniProtKB">
        <authorList>
            <consortium name="RefSeq"/>
        </authorList>
    </citation>
    <scope>IDENTIFICATION</scope>
    <source>
        <strain evidence="2">Tuebingen</strain>
        <tissue evidence="2">Fibroblasts and whole tissue</tissue>
    </source>
</reference>
<proteinExistence type="predicted"/>
<name>A0AC58G082_DANRE</name>
<evidence type="ECO:0000313" key="1">
    <source>
        <dbReference type="Proteomes" id="UP000000437"/>
    </source>
</evidence>
<protein>
    <submittedName>
        <fullName evidence="2">Solute carrier family 51 subunit beta isoform X1</fullName>
    </submittedName>
</protein>
<sequence>MSETLLFCRLSFTGAMLLFWIALCLMWPGTLSFMMFSSRDGLCLEDSSDKGLQLKSCSLDSVLQQWMWTDQQLLMNAGSLKCLSAIHSDPVRTVSCESAEQIQWRCKDQQLIGLKNGLVLSAERGKITLSRAGQHMWRSVDTADICQKTLRSRRESDLETDEFDFAETSSPEQRMTEAQMKFLQWYYRTEDPTPWKFGMLAFAFLGLLIGAMLIVMGMMGNRNRKQIAKYKASTKVKEVKAETEELQVIITDNNEEKTHHNTTHNSGVSDELKPGEIMVTWRDGNVSTLYPEPADESQAEEDVLKGNEEAYEDPQNTTHVITSSETIAF</sequence>
<organism evidence="1 2">
    <name type="scientific">Danio rerio</name>
    <name type="common">Zebrafish</name>
    <name type="synonym">Brachydanio rerio</name>
    <dbReference type="NCBI Taxonomy" id="7955"/>
    <lineage>
        <taxon>Eukaryota</taxon>
        <taxon>Metazoa</taxon>
        <taxon>Chordata</taxon>
        <taxon>Craniata</taxon>
        <taxon>Vertebrata</taxon>
        <taxon>Euteleostomi</taxon>
        <taxon>Actinopterygii</taxon>
        <taxon>Neopterygii</taxon>
        <taxon>Teleostei</taxon>
        <taxon>Ostariophysi</taxon>
        <taxon>Cypriniformes</taxon>
        <taxon>Danionidae</taxon>
        <taxon>Danioninae</taxon>
        <taxon>Danio</taxon>
    </lineage>
</organism>
<evidence type="ECO:0000313" key="2">
    <source>
        <dbReference type="RefSeq" id="XP_073763095.1"/>
    </source>
</evidence>
<keyword evidence="1" id="KW-1185">Reference proteome</keyword>
<gene>
    <name evidence="2" type="primary">si:cabz01068815.1</name>
</gene>
<accession>A0AC58G082</accession>
<dbReference type="RefSeq" id="XP_073763095.1">
    <property type="nucleotide sequence ID" value="XM_073906994.1"/>
</dbReference>
<dbReference type="Proteomes" id="UP000000437">
    <property type="component" value="Chromosome 7"/>
</dbReference>